<dbReference type="KEGG" id="maur:BOH66_01135"/>
<sequence>MRHAHEILGETDPRSTVTLRLAADLRPTTPGQSSAWLQLVLTWGQNFDERILELPEQSPDLTAGEDLSDLLILAVFLASSVRCDGRDITDDVAPIAREALEARNRLTVHHGDGEAPTSSILLAEHTFTNNTSPELHERWEGNLAIEESARTLYHDVWPTAGTSEPLRKPFSEFGEHEAPPEAPTHITRASLDAGGDFVPLSTRAPRPRGLAYELATTVRQQPKPLQEEIGEILFELVQNTEWHALEHAGGRTGANCRAVTFREYRYGREELAAAMTFDPQFVRYVVAVANHTQSLTGRRVDSLSIGTITVVDSGIGLARSAAMSIGEGHLYAPETEVGYLTKALAKSLRSRRRMLGNIGLARVQQSLANLRGYMSIRTGTVEVLRDFVTTEFEPLGEIARPAPPSVLVDWIPPSEADFVVGPRVGTAVTIAYPVDIGVGD</sequence>
<protein>
    <submittedName>
        <fullName evidence="1">Uncharacterized protein</fullName>
    </submittedName>
</protein>
<dbReference type="Proteomes" id="UP000187185">
    <property type="component" value="Chromosome"/>
</dbReference>
<organism evidence="1 2">
    <name type="scientific">Microbacterium aurum</name>
    <dbReference type="NCBI Taxonomy" id="36805"/>
    <lineage>
        <taxon>Bacteria</taxon>
        <taxon>Bacillati</taxon>
        <taxon>Actinomycetota</taxon>
        <taxon>Actinomycetes</taxon>
        <taxon>Micrococcales</taxon>
        <taxon>Microbacteriaceae</taxon>
        <taxon>Microbacterium</taxon>
    </lineage>
</organism>
<evidence type="ECO:0000313" key="1">
    <source>
        <dbReference type="EMBL" id="APZ33055.1"/>
    </source>
</evidence>
<keyword evidence="2" id="KW-1185">Reference proteome</keyword>
<proteinExistence type="predicted"/>
<dbReference type="AlphaFoldDB" id="A0A1P8U4M3"/>
<reference evidence="1 2" key="1">
    <citation type="submission" date="2016-12" db="EMBL/GenBank/DDBJ databases">
        <title>Complete genome sequence of Microbacterium aurum KACC 15219.</title>
        <authorList>
            <person name="Jung Y."/>
            <person name="Shin J.-H."/>
            <person name="Lee Y.-J."/>
            <person name="Yi H."/>
            <person name="Bahn Y.-S."/>
            <person name="Kim J.F."/>
            <person name="Lee D.-W."/>
        </authorList>
    </citation>
    <scope>NUCLEOTIDE SEQUENCE [LARGE SCALE GENOMIC DNA]</scope>
    <source>
        <strain evidence="1 2">KACC 15219</strain>
    </source>
</reference>
<accession>A0A1P8U4M3</accession>
<dbReference type="EMBL" id="CP018762">
    <property type="protein sequence ID" value="APZ33055.1"/>
    <property type="molecule type" value="Genomic_DNA"/>
</dbReference>
<evidence type="ECO:0000313" key="2">
    <source>
        <dbReference type="Proteomes" id="UP000187185"/>
    </source>
</evidence>
<name>A0A1P8U4M3_9MICO</name>
<gene>
    <name evidence="1" type="ORF">BOH66_01135</name>
</gene>